<dbReference type="InterPro" id="IPR036034">
    <property type="entry name" value="PDZ_sf"/>
</dbReference>
<sequence length="381" mass="40846">MTLFFGIVIAIILLGLIIFAHESGHFFAAKLFGVKVEEFGFGFPPRLWGKKIGETIYSINAVPAGGFVRLLGEDGGESSERSLSSKGPWTRSAVLVAGVFMNVLVAFTLFTLTLAFNHFQFEAPTSIPTSGAPLNLKFPFGSQSESILIVAVDENSPAEKAGIAPPDEVLSVNGKTPSSVSDLQNIVDQNKGKEMILLVRDFNSSRTKAVTLVPRVNPPSDQGPLGVGLGSFYVIRYSSIADKVFVGPLHAGNMIYEQYVGITSLVNQSIEEHSAAPVSNAAHGPVGIVAFLGKFIGQAGASATWTIVMVVGLISLMLGVINLLPIPAADGGRLIFALIEGVFRVKVNESIERWVNTVGFMFLILLFILLTFNDIRMLIFG</sequence>
<accession>A0A1G1W681</accession>
<dbReference type="InterPro" id="IPR004387">
    <property type="entry name" value="Pept_M50_Zn"/>
</dbReference>
<dbReference type="InterPro" id="IPR008915">
    <property type="entry name" value="Peptidase_M50"/>
</dbReference>
<dbReference type="Gene3D" id="2.30.42.10">
    <property type="match status" value="1"/>
</dbReference>
<dbReference type="Proteomes" id="UP000176631">
    <property type="component" value="Unassembled WGS sequence"/>
</dbReference>
<evidence type="ECO:0000256" key="1">
    <source>
        <dbReference type="ARBA" id="ARBA00001947"/>
    </source>
</evidence>
<dbReference type="Pfam" id="PF02163">
    <property type="entry name" value="Peptidase_M50"/>
    <property type="match status" value="1"/>
</dbReference>
<evidence type="ECO:0000256" key="8">
    <source>
        <dbReference type="ARBA" id="ARBA00022989"/>
    </source>
</evidence>
<dbReference type="AlphaFoldDB" id="A0A1G1W681"/>
<evidence type="ECO:0000313" key="14">
    <source>
        <dbReference type="Proteomes" id="UP000176631"/>
    </source>
</evidence>
<dbReference type="PANTHER" id="PTHR42837:SF2">
    <property type="entry name" value="MEMBRANE METALLOPROTEASE ARASP2, CHLOROPLASTIC-RELATED"/>
    <property type="match status" value="1"/>
</dbReference>
<keyword evidence="7" id="KW-0862">Zinc</keyword>
<evidence type="ECO:0000256" key="9">
    <source>
        <dbReference type="ARBA" id="ARBA00023049"/>
    </source>
</evidence>
<evidence type="ECO:0000256" key="3">
    <source>
        <dbReference type="ARBA" id="ARBA00007931"/>
    </source>
</evidence>
<evidence type="ECO:0000256" key="2">
    <source>
        <dbReference type="ARBA" id="ARBA00004141"/>
    </source>
</evidence>
<dbReference type="InterPro" id="IPR041489">
    <property type="entry name" value="PDZ_6"/>
</dbReference>
<evidence type="ECO:0000256" key="5">
    <source>
        <dbReference type="ARBA" id="ARBA00022692"/>
    </source>
</evidence>
<name>A0A1G1W681_9BACT</name>
<dbReference type="STRING" id="1802593.A2172_02345"/>
<dbReference type="PANTHER" id="PTHR42837">
    <property type="entry name" value="REGULATOR OF SIGMA-E PROTEASE RSEP"/>
    <property type="match status" value="1"/>
</dbReference>
<feature type="transmembrane region" description="Helical" evidence="11">
    <location>
        <begin position="303"/>
        <end position="324"/>
    </location>
</feature>
<evidence type="ECO:0000256" key="6">
    <source>
        <dbReference type="ARBA" id="ARBA00022801"/>
    </source>
</evidence>
<evidence type="ECO:0000256" key="10">
    <source>
        <dbReference type="ARBA" id="ARBA00023136"/>
    </source>
</evidence>
<evidence type="ECO:0000259" key="12">
    <source>
        <dbReference type="SMART" id="SM00228"/>
    </source>
</evidence>
<dbReference type="GO" id="GO:0016020">
    <property type="term" value="C:membrane"/>
    <property type="evidence" value="ECO:0007669"/>
    <property type="project" value="UniProtKB-SubCell"/>
</dbReference>
<keyword evidence="5 11" id="KW-0812">Transmembrane</keyword>
<dbReference type="SUPFAM" id="SSF50156">
    <property type="entry name" value="PDZ domain-like"/>
    <property type="match status" value="1"/>
</dbReference>
<dbReference type="GO" id="GO:0004222">
    <property type="term" value="F:metalloendopeptidase activity"/>
    <property type="evidence" value="ECO:0007669"/>
    <property type="project" value="InterPro"/>
</dbReference>
<evidence type="ECO:0000256" key="11">
    <source>
        <dbReference type="SAM" id="Phobius"/>
    </source>
</evidence>
<keyword evidence="4" id="KW-0645">Protease</keyword>
<comment type="cofactor">
    <cofactor evidence="1">
        <name>Zn(2+)</name>
        <dbReference type="ChEBI" id="CHEBI:29105"/>
    </cofactor>
</comment>
<proteinExistence type="inferred from homology"/>
<evidence type="ECO:0000256" key="4">
    <source>
        <dbReference type="ARBA" id="ARBA00022670"/>
    </source>
</evidence>
<dbReference type="Pfam" id="PF17820">
    <property type="entry name" value="PDZ_6"/>
    <property type="match status" value="1"/>
</dbReference>
<feature type="transmembrane region" description="Helical" evidence="11">
    <location>
        <begin position="93"/>
        <end position="116"/>
    </location>
</feature>
<evidence type="ECO:0000256" key="7">
    <source>
        <dbReference type="ARBA" id="ARBA00022833"/>
    </source>
</evidence>
<dbReference type="EMBL" id="MHCP01000028">
    <property type="protein sequence ID" value="OGY23196.1"/>
    <property type="molecule type" value="Genomic_DNA"/>
</dbReference>
<keyword evidence="10 11" id="KW-0472">Membrane</keyword>
<dbReference type="CDD" id="cd06163">
    <property type="entry name" value="S2P-M50_PDZ_RseP-like"/>
    <property type="match status" value="1"/>
</dbReference>
<comment type="caution">
    <text evidence="13">The sequence shown here is derived from an EMBL/GenBank/DDBJ whole genome shotgun (WGS) entry which is preliminary data.</text>
</comment>
<keyword evidence="9" id="KW-0482">Metalloprotease</keyword>
<keyword evidence="8 11" id="KW-1133">Transmembrane helix</keyword>
<feature type="transmembrane region" description="Helical" evidence="11">
    <location>
        <begin position="354"/>
        <end position="372"/>
    </location>
</feature>
<evidence type="ECO:0000313" key="13">
    <source>
        <dbReference type="EMBL" id="OGY23196.1"/>
    </source>
</evidence>
<feature type="domain" description="PDZ" evidence="12">
    <location>
        <begin position="136"/>
        <end position="203"/>
    </location>
</feature>
<organism evidence="13 14">
    <name type="scientific">Candidatus Woykebacteria bacterium RBG_13_40_15</name>
    <dbReference type="NCBI Taxonomy" id="1802593"/>
    <lineage>
        <taxon>Bacteria</taxon>
        <taxon>Candidatus Woykeibacteriota</taxon>
    </lineage>
</organism>
<gene>
    <name evidence="13" type="ORF">A2172_02345</name>
</gene>
<dbReference type="SMART" id="SM00228">
    <property type="entry name" value="PDZ"/>
    <property type="match status" value="1"/>
</dbReference>
<keyword evidence="6" id="KW-0378">Hydrolase</keyword>
<reference evidence="13 14" key="1">
    <citation type="journal article" date="2016" name="Nat. Commun.">
        <title>Thousands of microbial genomes shed light on interconnected biogeochemical processes in an aquifer system.</title>
        <authorList>
            <person name="Anantharaman K."/>
            <person name="Brown C.T."/>
            <person name="Hug L.A."/>
            <person name="Sharon I."/>
            <person name="Castelle C.J."/>
            <person name="Probst A.J."/>
            <person name="Thomas B.C."/>
            <person name="Singh A."/>
            <person name="Wilkins M.J."/>
            <person name="Karaoz U."/>
            <person name="Brodie E.L."/>
            <person name="Williams K.H."/>
            <person name="Hubbard S.S."/>
            <person name="Banfield J.F."/>
        </authorList>
    </citation>
    <scope>NUCLEOTIDE SEQUENCE [LARGE SCALE GENOMIC DNA]</scope>
</reference>
<protein>
    <recommendedName>
        <fullName evidence="12">PDZ domain-containing protein</fullName>
    </recommendedName>
</protein>
<dbReference type="GO" id="GO:0006508">
    <property type="term" value="P:proteolysis"/>
    <property type="evidence" value="ECO:0007669"/>
    <property type="project" value="UniProtKB-KW"/>
</dbReference>
<comment type="similarity">
    <text evidence="3">Belongs to the peptidase M50B family.</text>
</comment>
<comment type="subcellular location">
    <subcellularLocation>
        <location evidence="2">Membrane</location>
        <topology evidence="2">Multi-pass membrane protein</topology>
    </subcellularLocation>
</comment>
<dbReference type="InterPro" id="IPR001478">
    <property type="entry name" value="PDZ"/>
</dbReference>